<evidence type="ECO:0000256" key="2">
    <source>
        <dbReference type="ARBA" id="ARBA00022475"/>
    </source>
</evidence>
<dbReference type="Proteomes" id="UP000005561">
    <property type="component" value="Unassembled WGS sequence"/>
</dbReference>
<protein>
    <submittedName>
        <fullName evidence="9">Efflux ABC transporter, permease protein</fullName>
    </submittedName>
</protein>
<dbReference type="GO" id="GO:0022857">
    <property type="term" value="F:transmembrane transporter activity"/>
    <property type="evidence" value="ECO:0007669"/>
    <property type="project" value="TreeGrafter"/>
</dbReference>
<reference evidence="9" key="1">
    <citation type="submission" date="2009-07" db="EMBL/GenBank/DDBJ databases">
        <authorList>
            <person name="Weinstock G."/>
            <person name="Sodergren E."/>
            <person name="Clifton S."/>
            <person name="Fulton L."/>
            <person name="Fulton B."/>
            <person name="Courtney L."/>
            <person name="Fronick C."/>
            <person name="Harrison M."/>
            <person name="Strong C."/>
            <person name="Farmer C."/>
            <person name="Delahaunty K."/>
            <person name="Markovic C."/>
            <person name="Hall O."/>
            <person name="Minx P."/>
            <person name="Tomlinson C."/>
            <person name="Mitreva M."/>
            <person name="Nelson J."/>
            <person name="Hou S."/>
            <person name="Wollam A."/>
            <person name="Pepin K.H."/>
            <person name="Johnson M."/>
            <person name="Bhonagiri V."/>
            <person name="Nash W.E."/>
            <person name="Warren W."/>
            <person name="Chinwalla A."/>
            <person name="Mardis E.R."/>
            <person name="Wilson R.K."/>
        </authorList>
    </citation>
    <scope>NUCLEOTIDE SEQUENCE [LARGE SCALE GENOMIC DNA]</scope>
    <source>
        <strain evidence="9">DSM 14469</strain>
    </source>
</reference>
<comment type="similarity">
    <text evidence="6">Belongs to the ABC-4 integral membrane protein family.</text>
</comment>
<feature type="domain" description="ABC3 transporter permease C-terminal" evidence="8">
    <location>
        <begin position="247"/>
        <end position="366"/>
    </location>
</feature>
<keyword evidence="3 7" id="KW-0812">Transmembrane</keyword>
<dbReference type="AlphaFoldDB" id="C6LC38"/>
<evidence type="ECO:0000313" key="9">
    <source>
        <dbReference type="EMBL" id="EET61991.1"/>
    </source>
</evidence>
<evidence type="ECO:0000313" key="10">
    <source>
        <dbReference type="Proteomes" id="UP000005561"/>
    </source>
</evidence>
<evidence type="ECO:0000256" key="6">
    <source>
        <dbReference type="ARBA" id="ARBA00038076"/>
    </source>
</evidence>
<feature type="transmembrane region" description="Helical" evidence="7">
    <location>
        <begin position="609"/>
        <end position="634"/>
    </location>
</feature>
<evidence type="ECO:0000256" key="3">
    <source>
        <dbReference type="ARBA" id="ARBA00022692"/>
    </source>
</evidence>
<organism evidence="9 10">
    <name type="scientific">Marvinbryantia formatexigens DSM 14469</name>
    <dbReference type="NCBI Taxonomy" id="478749"/>
    <lineage>
        <taxon>Bacteria</taxon>
        <taxon>Bacillati</taxon>
        <taxon>Bacillota</taxon>
        <taxon>Clostridia</taxon>
        <taxon>Lachnospirales</taxon>
        <taxon>Lachnospiraceae</taxon>
        <taxon>Marvinbryantia</taxon>
    </lineage>
</organism>
<feature type="transmembrane region" description="Helical" evidence="7">
    <location>
        <begin position="240"/>
        <end position="264"/>
    </location>
</feature>
<proteinExistence type="inferred from homology"/>
<dbReference type="EMBL" id="ACCL02000004">
    <property type="protein sequence ID" value="EET61991.1"/>
    <property type="molecule type" value="Genomic_DNA"/>
</dbReference>
<keyword evidence="4 7" id="KW-1133">Transmembrane helix</keyword>
<sequence>MKLNRRYMRNIRENLSFYVSSTVLTVVTLLLFFLYQIAGSAILDFSRDFYARNQIEDAHFTTYLEIPEAELDELADTYDVVLEKQRYINIETDGVTARIFQKTENIDLYEVTQGRDVSADNEIVISEGYALENNVKTGDSMKIGDKEYVISGFMQRPDYLYMLENEDDSYKNVTTFYLCYMTEEEFESLGSTGCQYLARYHENSDVTGLRRAVHDRYYMSTYTSAKENPRIIMVEQQAQMFIVMAYILLCILPLVAVILICIIISRKVKTEQRMIGTLSALGYKKRQLMLHYAGFAVIPGLFGGILTAVISAAVAQPMSELGLQDYEPMRVRGHLDVTAALLGVLIPTALYVIAALLAVRRLLKKDTVLLLGGNADGGTKKAKRILAGRRISFRTKLAVRSMLGNPARSFVVFLGVFLGCFIMLLGQGIFDSINHMGDTAAEEMGSFARQYILNDLLVENPYGGETMLVSAVENEAGDRLSVIGTETDNPWLNLKDENGSTVPVEDGYYITSLVQITLGWQPGDTVTVYNPLSLEEKELEIAGVIQNNVQKSIITSKALAAELTGLDENSFNCIVSGSTLSIPEARIAQESRREDITDQAEAMTGQMDFLLQMIIGLGVIICIAAVYVAVNMLVSESRRSISMLKVLGYRDREIDKIVLRAHHILLPLGIIAAIPCVYATSRIFFIWMVDYGVMLIDTYIEPESMVISILLTAGCYFGSLWLLRRKVKKVDMVESLKDNRE</sequence>
<keyword evidence="5 7" id="KW-0472">Membrane</keyword>
<dbReference type="eggNOG" id="COG0577">
    <property type="taxonomic scope" value="Bacteria"/>
</dbReference>
<gene>
    <name evidence="9" type="ORF">BRYFOR_06185</name>
</gene>
<evidence type="ECO:0000256" key="5">
    <source>
        <dbReference type="ARBA" id="ARBA00023136"/>
    </source>
</evidence>
<name>C6LC38_9FIRM</name>
<dbReference type="OrthoDB" id="2934570at2"/>
<evidence type="ECO:0000256" key="1">
    <source>
        <dbReference type="ARBA" id="ARBA00004651"/>
    </source>
</evidence>
<dbReference type="STRING" id="168384.SAMN05660368_00458"/>
<evidence type="ECO:0000259" key="8">
    <source>
        <dbReference type="Pfam" id="PF02687"/>
    </source>
</evidence>
<dbReference type="GO" id="GO:0005886">
    <property type="term" value="C:plasma membrane"/>
    <property type="evidence" value="ECO:0007669"/>
    <property type="project" value="UniProtKB-SubCell"/>
</dbReference>
<comment type="caution">
    <text evidence="9">The sequence shown here is derived from an EMBL/GenBank/DDBJ whole genome shotgun (WGS) entry which is preliminary data.</text>
</comment>
<feature type="transmembrane region" description="Helical" evidence="7">
    <location>
        <begin position="15"/>
        <end position="35"/>
    </location>
</feature>
<feature type="transmembrane region" description="Helical" evidence="7">
    <location>
        <begin position="705"/>
        <end position="723"/>
    </location>
</feature>
<dbReference type="Pfam" id="PF02687">
    <property type="entry name" value="FtsX"/>
    <property type="match status" value="2"/>
</dbReference>
<comment type="subcellular location">
    <subcellularLocation>
        <location evidence="1">Cell membrane</location>
        <topology evidence="1">Multi-pass membrane protein</topology>
    </subcellularLocation>
</comment>
<dbReference type="PANTHER" id="PTHR30572:SF4">
    <property type="entry name" value="ABC TRANSPORTER PERMEASE YTRF"/>
    <property type="match status" value="1"/>
</dbReference>
<dbReference type="RefSeq" id="WP_006860980.1">
    <property type="nucleotide sequence ID" value="NZ_ACCL02000004.1"/>
</dbReference>
<dbReference type="InterPro" id="IPR050250">
    <property type="entry name" value="Macrolide_Exporter_MacB"/>
</dbReference>
<dbReference type="PANTHER" id="PTHR30572">
    <property type="entry name" value="MEMBRANE COMPONENT OF TRANSPORTER-RELATED"/>
    <property type="match status" value="1"/>
</dbReference>
<feature type="transmembrane region" description="Helical" evidence="7">
    <location>
        <begin position="664"/>
        <end position="685"/>
    </location>
</feature>
<dbReference type="InterPro" id="IPR003838">
    <property type="entry name" value="ABC3_permease_C"/>
</dbReference>
<feature type="transmembrane region" description="Helical" evidence="7">
    <location>
        <begin position="410"/>
        <end position="430"/>
    </location>
</feature>
<evidence type="ECO:0000256" key="7">
    <source>
        <dbReference type="SAM" id="Phobius"/>
    </source>
</evidence>
<accession>C6LC38</accession>
<feature type="transmembrane region" description="Helical" evidence="7">
    <location>
        <begin position="335"/>
        <end position="359"/>
    </location>
</feature>
<feature type="domain" description="ABC3 transporter permease C-terminal" evidence="8">
    <location>
        <begin position="614"/>
        <end position="730"/>
    </location>
</feature>
<keyword evidence="10" id="KW-1185">Reference proteome</keyword>
<feature type="transmembrane region" description="Helical" evidence="7">
    <location>
        <begin position="292"/>
        <end position="315"/>
    </location>
</feature>
<keyword evidence="2" id="KW-1003">Cell membrane</keyword>
<evidence type="ECO:0000256" key="4">
    <source>
        <dbReference type="ARBA" id="ARBA00022989"/>
    </source>
</evidence>